<dbReference type="Pfam" id="PF08595">
    <property type="entry name" value="RXT2_N"/>
    <property type="match status" value="1"/>
</dbReference>
<organism evidence="2 3">
    <name type="scientific">Erysiphe pulchra</name>
    <dbReference type="NCBI Taxonomy" id="225359"/>
    <lineage>
        <taxon>Eukaryota</taxon>
        <taxon>Fungi</taxon>
        <taxon>Dikarya</taxon>
        <taxon>Ascomycota</taxon>
        <taxon>Pezizomycotina</taxon>
        <taxon>Leotiomycetes</taxon>
        <taxon>Erysiphales</taxon>
        <taxon>Erysiphaceae</taxon>
        <taxon>Erysiphe</taxon>
    </lineage>
</organism>
<dbReference type="OrthoDB" id="2405722at2759"/>
<feature type="non-terminal residue" evidence="2">
    <location>
        <position position="542"/>
    </location>
</feature>
<dbReference type="AlphaFoldDB" id="A0A2S4Q0T2"/>
<feature type="domain" description="Transcriptional regulatory protein RXT2 N-terminal" evidence="1">
    <location>
        <begin position="36"/>
        <end position="177"/>
    </location>
</feature>
<dbReference type="PANTHER" id="PTHR28232:SF1">
    <property type="entry name" value="TRANSCRIPTIONAL REGULATORY PROTEIN RXT2"/>
    <property type="match status" value="1"/>
</dbReference>
<reference evidence="2 3" key="1">
    <citation type="submission" date="2017-10" db="EMBL/GenBank/DDBJ databases">
        <title>Development of genomic resources for the powdery mildew, Erysiphe pulchra.</title>
        <authorList>
            <person name="Wadl P.A."/>
            <person name="Mack B.M."/>
            <person name="Moore G."/>
            <person name="Beltz S.B."/>
        </authorList>
    </citation>
    <scope>NUCLEOTIDE SEQUENCE [LARGE SCALE GENOMIC DNA]</scope>
    <source>
        <strain evidence="2">Cflorida</strain>
    </source>
</reference>
<dbReference type="InterPro" id="IPR039602">
    <property type="entry name" value="Rxt2"/>
</dbReference>
<dbReference type="PANTHER" id="PTHR28232">
    <property type="entry name" value="TRANSCRIPTIONAL REGULATORY PROTEIN RXT2"/>
    <property type="match status" value="1"/>
</dbReference>
<sequence>MTSQQAIFADTINCMKKAIKRKAYESDSDNSIDKYTNRGKKLRKKARFVREGQLAPPTGPLVYRRTIEHAGFFRDILSRNPPLIDEDGYEIDSDDDEERTRTALAAAAQLNPYAQVKLEDLLAPLTAASELPNHPTLSKPFTSRTLTNLTLEARDMVHKERKFLWKLKHLMTRMSGDNNWIPCHIVEGDDDWSLFFDVQFKDQDNTSKIEESKEINCETSAGEILTGAEKHSPDAIIAAVKHLIAKEQQERNETLNRASSKAELDVPQLISREDQVKASVLSSNFNQNKPDNTLVTINEKSKQIEKVGSADISDDKEHVSVPHRMQTRAQTYAHLEDPAIKLRPSSSESASISFIHPYFLAPKTSRPDRNFGLPQNEAIETRRVLQLYIQKQEEVCRGIQKIYDGLLKADRCRKLVMKWAKADGHVGVNRDLSDGEDWYDNDEWDLDEDLKKGQDEEDEDAVITAKKTRTRRHGAVKNQVVKRQLQQLRRKSPRNRSVELLAGAQILNDESVSNSRYSDAVSNVGRRKRGRCRFESTPLGNH</sequence>
<name>A0A2S4Q0T2_9PEZI</name>
<comment type="caution">
    <text evidence="2">The sequence shown here is derived from an EMBL/GenBank/DDBJ whole genome shotgun (WGS) entry which is preliminary data.</text>
</comment>
<keyword evidence="3" id="KW-1185">Reference proteome</keyword>
<evidence type="ECO:0000259" key="1">
    <source>
        <dbReference type="Pfam" id="PF08595"/>
    </source>
</evidence>
<dbReference type="GO" id="GO:0033698">
    <property type="term" value="C:Rpd3L complex"/>
    <property type="evidence" value="ECO:0007669"/>
    <property type="project" value="TreeGrafter"/>
</dbReference>
<dbReference type="InterPro" id="IPR013904">
    <property type="entry name" value="RXT2_N"/>
</dbReference>
<protein>
    <recommendedName>
        <fullName evidence="1">Transcriptional regulatory protein RXT2 N-terminal domain-containing protein</fullName>
    </recommendedName>
</protein>
<evidence type="ECO:0000313" key="2">
    <source>
        <dbReference type="EMBL" id="POS87892.1"/>
    </source>
</evidence>
<evidence type="ECO:0000313" key="3">
    <source>
        <dbReference type="Proteomes" id="UP000237438"/>
    </source>
</evidence>
<dbReference type="STRING" id="225359.A0A2S4Q0T2"/>
<dbReference type="Proteomes" id="UP000237438">
    <property type="component" value="Unassembled WGS sequence"/>
</dbReference>
<dbReference type="GO" id="GO:0005829">
    <property type="term" value="C:cytosol"/>
    <property type="evidence" value="ECO:0007669"/>
    <property type="project" value="TreeGrafter"/>
</dbReference>
<dbReference type="EMBL" id="PEDP01000057">
    <property type="protein sequence ID" value="POS87892.1"/>
    <property type="molecule type" value="Genomic_DNA"/>
</dbReference>
<proteinExistence type="predicted"/>
<gene>
    <name evidence="2" type="ORF">EPUL_000400</name>
</gene>
<accession>A0A2S4Q0T2</accession>